<sequence length="285" mass="32566">MTSGEDWGVAREAMMNVAVLKRHTNDSKRRRSIRGRKEYLELTLKLQELGSEMTQQFLTAAYKGTAKNSATQKEKRCYADTSTTFVEQVEAWKVQKQRMDIANEASKAKKRQGSAIGGKTLANHGYCQRAFSRVCRSISGPSCRFVSSFVGRFFPGFENSGGAGAAFQGQILDYFFAALNEYYFQVIARSSLDFPDISWDADAEAVLRQRLRDRLPRDHSWELSIRWKRCEVMVLVAMLNRKDWDPSYIAKTAFAVLYDWAVERAIHNVEREETEGAMESEDTEE</sequence>
<accession>U4LMS1</accession>
<keyword evidence="2" id="KW-1185">Reference proteome</keyword>
<protein>
    <submittedName>
        <fullName evidence="1">Uncharacterized protein</fullName>
    </submittedName>
</protein>
<dbReference type="Proteomes" id="UP000018144">
    <property type="component" value="Unassembled WGS sequence"/>
</dbReference>
<evidence type="ECO:0000313" key="1">
    <source>
        <dbReference type="EMBL" id="CCX30640.1"/>
    </source>
</evidence>
<name>U4LMS1_PYROM</name>
<organism evidence="1 2">
    <name type="scientific">Pyronema omphalodes (strain CBS 100304)</name>
    <name type="common">Pyronema confluens</name>
    <dbReference type="NCBI Taxonomy" id="1076935"/>
    <lineage>
        <taxon>Eukaryota</taxon>
        <taxon>Fungi</taxon>
        <taxon>Dikarya</taxon>
        <taxon>Ascomycota</taxon>
        <taxon>Pezizomycotina</taxon>
        <taxon>Pezizomycetes</taxon>
        <taxon>Pezizales</taxon>
        <taxon>Pyronemataceae</taxon>
        <taxon>Pyronema</taxon>
    </lineage>
</organism>
<dbReference type="EMBL" id="HF935459">
    <property type="protein sequence ID" value="CCX30640.1"/>
    <property type="molecule type" value="Genomic_DNA"/>
</dbReference>
<evidence type="ECO:0000313" key="2">
    <source>
        <dbReference type="Proteomes" id="UP000018144"/>
    </source>
</evidence>
<dbReference type="AlphaFoldDB" id="U4LMS1"/>
<reference evidence="1 2" key="1">
    <citation type="journal article" date="2013" name="PLoS Genet.">
        <title>The genome and development-dependent transcriptomes of Pyronema confluens: a window into fungal evolution.</title>
        <authorList>
            <person name="Traeger S."/>
            <person name="Altegoer F."/>
            <person name="Freitag M."/>
            <person name="Gabaldon T."/>
            <person name="Kempken F."/>
            <person name="Kumar A."/>
            <person name="Marcet-Houben M."/>
            <person name="Poggeler S."/>
            <person name="Stajich J.E."/>
            <person name="Nowrousian M."/>
        </authorList>
    </citation>
    <scope>NUCLEOTIDE SEQUENCE [LARGE SCALE GENOMIC DNA]</scope>
    <source>
        <strain evidence="2">CBS 100304</strain>
        <tissue evidence="1">Vegetative mycelium</tissue>
    </source>
</reference>
<gene>
    <name evidence="1" type="ORF">PCON_08977</name>
</gene>
<proteinExistence type="predicted"/>